<dbReference type="HOGENOM" id="CLU_1133060_0_0_7"/>
<dbReference type="OrthoDB" id="5453147at2"/>
<evidence type="ECO:0000313" key="3">
    <source>
        <dbReference type="Proteomes" id="UP000001351"/>
    </source>
</evidence>
<dbReference type="PANTHER" id="PTHR33055:SF15">
    <property type="entry name" value="TRANSPOSASE-RELATED"/>
    <property type="match status" value="1"/>
</dbReference>
<dbReference type="AlphaFoldDB" id="E3FUS8"/>
<dbReference type="STRING" id="378806.STAUR_8206"/>
<dbReference type="RefSeq" id="WP_013378243.1">
    <property type="nucleotide sequence ID" value="NC_014623.1"/>
</dbReference>
<dbReference type="Pfam" id="PF01548">
    <property type="entry name" value="DEDD_Tnp_IS110"/>
    <property type="match status" value="1"/>
</dbReference>
<feature type="domain" description="Transposase IS110-like N-terminal" evidence="1">
    <location>
        <begin position="20"/>
        <end position="151"/>
    </location>
</feature>
<dbReference type="InterPro" id="IPR002525">
    <property type="entry name" value="Transp_IS110-like_N"/>
</dbReference>
<dbReference type="eggNOG" id="COG3547">
    <property type="taxonomic scope" value="Bacteria"/>
</dbReference>
<reference evidence="2 3" key="1">
    <citation type="journal article" date="2011" name="Mol. Biol. Evol.">
        <title>Comparative genomic analysis of fruiting body formation in Myxococcales.</title>
        <authorList>
            <person name="Huntley S."/>
            <person name="Hamann N."/>
            <person name="Wegener-Feldbrugge S."/>
            <person name="Treuner-Lange A."/>
            <person name="Kube M."/>
            <person name="Reinhardt R."/>
            <person name="Klages S."/>
            <person name="Muller R."/>
            <person name="Ronning C.M."/>
            <person name="Nierman W.C."/>
            <person name="Sogaard-Andersen L."/>
        </authorList>
    </citation>
    <scope>NUCLEOTIDE SEQUENCE [LARGE SCALE GENOMIC DNA]</scope>
    <source>
        <strain evidence="2 3">DW4/3-1</strain>
    </source>
</reference>
<dbReference type="PANTHER" id="PTHR33055">
    <property type="entry name" value="TRANSPOSASE FOR INSERTION SEQUENCE ELEMENT IS1111A"/>
    <property type="match status" value="1"/>
</dbReference>
<name>E3FUS8_STIAD</name>
<dbReference type="Proteomes" id="UP000001351">
    <property type="component" value="Chromosome"/>
</dbReference>
<accession>E3FUS8</accession>
<sequence length="245" mass="27105">MKVIHPRCAALEFQEEAVVAAVRIASSGRVIQELQRFEATAAGWGDMAEWLGAYGCRHVVMAATGGYWKHVWYVLEGQFELVLADPLGVSECERRVGDACSLAELLAHGLIRVGPVPLAPLQEVRDLCRTRRLLFREMAQHNLHIQKVLNDASLKVTGSATCVLGIRGRAILQEFMAQESAPESRARLEAPGEFLAEHHRFMLKLHMAQVDALRGAIEKVDGKLEMRLKPFRSQPEAAQDASSAC</sequence>
<organism evidence="2 3">
    <name type="scientific">Stigmatella aurantiaca (strain DW4/3-1)</name>
    <dbReference type="NCBI Taxonomy" id="378806"/>
    <lineage>
        <taxon>Bacteria</taxon>
        <taxon>Pseudomonadati</taxon>
        <taxon>Myxococcota</taxon>
        <taxon>Myxococcia</taxon>
        <taxon>Myxococcales</taxon>
        <taxon>Cystobacterineae</taxon>
        <taxon>Archangiaceae</taxon>
        <taxon>Stigmatella</taxon>
    </lineage>
</organism>
<keyword evidence="3" id="KW-1185">Reference proteome</keyword>
<dbReference type="GO" id="GO:0003677">
    <property type="term" value="F:DNA binding"/>
    <property type="evidence" value="ECO:0007669"/>
    <property type="project" value="InterPro"/>
</dbReference>
<dbReference type="EMBL" id="CP002271">
    <property type="protein sequence ID" value="ADO75961.1"/>
    <property type="molecule type" value="Genomic_DNA"/>
</dbReference>
<protein>
    <submittedName>
        <fullName evidence="2">Transposase</fullName>
    </submittedName>
</protein>
<proteinExistence type="predicted"/>
<dbReference type="GO" id="GO:0004803">
    <property type="term" value="F:transposase activity"/>
    <property type="evidence" value="ECO:0007669"/>
    <property type="project" value="InterPro"/>
</dbReference>
<evidence type="ECO:0000313" key="2">
    <source>
        <dbReference type="EMBL" id="ADO75961.1"/>
    </source>
</evidence>
<dbReference type="GO" id="GO:0006313">
    <property type="term" value="P:DNA transposition"/>
    <property type="evidence" value="ECO:0007669"/>
    <property type="project" value="InterPro"/>
</dbReference>
<dbReference type="InterPro" id="IPR047650">
    <property type="entry name" value="Transpos_IS110"/>
</dbReference>
<evidence type="ECO:0000259" key="1">
    <source>
        <dbReference type="Pfam" id="PF01548"/>
    </source>
</evidence>
<dbReference type="KEGG" id="sur:STAUR_8206"/>
<gene>
    <name evidence="2" type="ordered locus">STAUR_8206</name>
</gene>